<dbReference type="EMBL" id="FNNH01000005">
    <property type="protein sequence ID" value="SDW23228.1"/>
    <property type="molecule type" value="Genomic_DNA"/>
</dbReference>
<feature type="chain" id="PRO_5010347004" description="PBP domain-containing protein" evidence="1">
    <location>
        <begin position="28"/>
        <end position="152"/>
    </location>
</feature>
<sequence length="152" mass="17199">MAVRFTDYLCCLFLVLLLISVIPTSNASQVDDSVEVIVHPSVSVQVRNLSRNSLRAIFGMRLRAWQDGSPIRVFVLPDEAPLHHLFAKEKLSIFPYQLRLAWDRLIFSGTGQAPFLVNSEEEMHRRVGNTPGAIGYLKRVNIDDSIQIVHVE</sequence>
<gene>
    <name evidence="2" type="ORF">SAMN05421882_1005106</name>
</gene>
<organism evidence="2 3">
    <name type="scientific">Nitrosomonas communis</name>
    <dbReference type="NCBI Taxonomy" id="44574"/>
    <lineage>
        <taxon>Bacteria</taxon>
        <taxon>Pseudomonadati</taxon>
        <taxon>Pseudomonadota</taxon>
        <taxon>Betaproteobacteria</taxon>
        <taxon>Nitrosomonadales</taxon>
        <taxon>Nitrosomonadaceae</taxon>
        <taxon>Nitrosomonas</taxon>
    </lineage>
</organism>
<evidence type="ECO:0000313" key="2">
    <source>
        <dbReference type="EMBL" id="SDW23228.1"/>
    </source>
</evidence>
<proteinExistence type="predicted"/>
<evidence type="ECO:0000313" key="3">
    <source>
        <dbReference type="Proteomes" id="UP000183454"/>
    </source>
</evidence>
<dbReference type="AlphaFoldDB" id="A0A1H2RVE5"/>
<dbReference type="Proteomes" id="UP000183454">
    <property type="component" value="Unassembled WGS sequence"/>
</dbReference>
<keyword evidence="1" id="KW-0732">Signal</keyword>
<reference evidence="2 3" key="1">
    <citation type="submission" date="2016-10" db="EMBL/GenBank/DDBJ databases">
        <authorList>
            <person name="de Groot N.N."/>
        </authorList>
    </citation>
    <scope>NUCLEOTIDE SEQUENCE [LARGE SCALE GENOMIC DNA]</scope>
    <source>
        <strain evidence="2 3">Nm110</strain>
    </source>
</reference>
<dbReference type="RefSeq" id="WP_244505710.1">
    <property type="nucleotide sequence ID" value="NZ_FNNH01000005.1"/>
</dbReference>
<evidence type="ECO:0000256" key="1">
    <source>
        <dbReference type="SAM" id="SignalP"/>
    </source>
</evidence>
<name>A0A1H2RVE5_9PROT</name>
<evidence type="ECO:0008006" key="4">
    <source>
        <dbReference type="Google" id="ProtNLM"/>
    </source>
</evidence>
<protein>
    <recommendedName>
        <fullName evidence="4">PBP domain-containing protein</fullName>
    </recommendedName>
</protein>
<dbReference type="Gene3D" id="3.40.190.10">
    <property type="entry name" value="Periplasmic binding protein-like II"/>
    <property type="match status" value="1"/>
</dbReference>
<dbReference type="SUPFAM" id="SSF53850">
    <property type="entry name" value="Periplasmic binding protein-like II"/>
    <property type="match status" value="1"/>
</dbReference>
<feature type="signal peptide" evidence="1">
    <location>
        <begin position="1"/>
        <end position="27"/>
    </location>
</feature>
<accession>A0A1H2RVE5</accession>